<evidence type="ECO:0000313" key="3">
    <source>
        <dbReference type="Proteomes" id="UP000054337"/>
    </source>
</evidence>
<dbReference type="Proteomes" id="UP000054337">
    <property type="component" value="Unassembled WGS sequence"/>
</dbReference>
<protein>
    <submittedName>
        <fullName evidence="2">Uncharacterized protein</fullName>
    </submittedName>
</protein>
<evidence type="ECO:0000313" key="2">
    <source>
        <dbReference type="EMBL" id="EUN25494.1"/>
    </source>
</evidence>
<organism evidence="2 3">
    <name type="scientific">Bipolaris victoriae (strain FI3)</name>
    <name type="common">Victoria blight of oats agent</name>
    <name type="synonym">Cochliobolus victoriae</name>
    <dbReference type="NCBI Taxonomy" id="930091"/>
    <lineage>
        <taxon>Eukaryota</taxon>
        <taxon>Fungi</taxon>
        <taxon>Dikarya</taxon>
        <taxon>Ascomycota</taxon>
        <taxon>Pezizomycotina</taxon>
        <taxon>Dothideomycetes</taxon>
        <taxon>Pleosporomycetidae</taxon>
        <taxon>Pleosporales</taxon>
        <taxon>Pleosporineae</taxon>
        <taxon>Pleosporaceae</taxon>
        <taxon>Bipolaris</taxon>
    </lineage>
</organism>
<dbReference type="RefSeq" id="XP_014555071.1">
    <property type="nucleotide sequence ID" value="XM_014699585.1"/>
</dbReference>
<keyword evidence="3" id="KW-1185">Reference proteome</keyword>
<reference evidence="2 3" key="1">
    <citation type="journal article" date="2013" name="PLoS Genet.">
        <title>Comparative genome structure, secondary metabolite, and effector coding capacity across Cochliobolus pathogens.</title>
        <authorList>
            <person name="Condon B.J."/>
            <person name="Leng Y."/>
            <person name="Wu D."/>
            <person name="Bushley K.E."/>
            <person name="Ohm R.A."/>
            <person name="Otillar R."/>
            <person name="Martin J."/>
            <person name="Schackwitz W."/>
            <person name="Grimwood J."/>
            <person name="MohdZainudin N."/>
            <person name="Xue C."/>
            <person name="Wang R."/>
            <person name="Manning V.A."/>
            <person name="Dhillon B."/>
            <person name="Tu Z.J."/>
            <person name="Steffenson B.J."/>
            <person name="Salamov A."/>
            <person name="Sun H."/>
            <person name="Lowry S."/>
            <person name="LaButti K."/>
            <person name="Han J."/>
            <person name="Copeland A."/>
            <person name="Lindquist E."/>
            <person name="Barry K."/>
            <person name="Schmutz J."/>
            <person name="Baker S.E."/>
            <person name="Ciuffetti L.M."/>
            <person name="Grigoriev I.V."/>
            <person name="Zhong S."/>
            <person name="Turgeon B.G."/>
        </authorList>
    </citation>
    <scope>NUCLEOTIDE SEQUENCE [LARGE SCALE GENOMIC DNA]</scope>
    <source>
        <strain evidence="2 3">FI3</strain>
    </source>
</reference>
<evidence type="ECO:0000256" key="1">
    <source>
        <dbReference type="SAM" id="MobiDB-lite"/>
    </source>
</evidence>
<sequence length="76" mass="8147">MTPSAQLQVTTTFQSQYQTLLAPPHLPRLTLNRLLPSKSIHKRLLSGSSASFSTRHLTATKLATPHNPSPSAGGSI</sequence>
<feature type="region of interest" description="Disordered" evidence="1">
    <location>
        <begin position="56"/>
        <end position="76"/>
    </location>
</feature>
<accession>W7EEW3</accession>
<dbReference type="AlphaFoldDB" id="W7EEW3"/>
<proteinExistence type="predicted"/>
<dbReference type="EMBL" id="KI968751">
    <property type="protein sequence ID" value="EUN25494.1"/>
    <property type="molecule type" value="Genomic_DNA"/>
</dbReference>
<dbReference type="HOGENOM" id="CLU_2661135_0_0_1"/>
<feature type="non-terminal residue" evidence="2">
    <location>
        <position position="76"/>
    </location>
</feature>
<dbReference type="GeneID" id="26248539"/>
<gene>
    <name evidence="2" type="ORF">COCVIDRAFT_103404</name>
</gene>
<name>W7EEW3_BIPV3</name>